<dbReference type="InterPro" id="IPR017900">
    <property type="entry name" value="4Fe4S_Fe_S_CS"/>
</dbReference>
<dbReference type="Gene3D" id="3.40.50.11540">
    <property type="entry name" value="NADH-ubiquinone oxidoreductase 51kDa subunit"/>
    <property type="match status" value="1"/>
</dbReference>
<dbReference type="InterPro" id="IPR017896">
    <property type="entry name" value="4Fe4S_Fe-S-bd"/>
</dbReference>
<evidence type="ECO:0000259" key="8">
    <source>
        <dbReference type="PROSITE" id="PS51379"/>
    </source>
</evidence>
<dbReference type="InterPro" id="IPR011538">
    <property type="entry name" value="Nuo51_FMN-bd"/>
</dbReference>
<dbReference type="GO" id="GO:0009055">
    <property type="term" value="F:electron transfer activity"/>
    <property type="evidence" value="ECO:0007669"/>
    <property type="project" value="InterPro"/>
</dbReference>
<evidence type="ECO:0000256" key="5">
    <source>
        <dbReference type="ARBA" id="ARBA00022982"/>
    </source>
</evidence>
<dbReference type="InterPro" id="IPR010208">
    <property type="entry name" value="Ion_transpt_RnfC/RsxC"/>
</dbReference>
<dbReference type="RefSeq" id="WP_074959671.1">
    <property type="nucleotide sequence ID" value="NZ_FOKQ01000002.1"/>
</dbReference>
<keyword evidence="2" id="KW-0004">4Fe-4S</keyword>
<organism evidence="9 10">
    <name type="scientific">Ruminococcus albus</name>
    <dbReference type="NCBI Taxonomy" id="1264"/>
    <lineage>
        <taxon>Bacteria</taxon>
        <taxon>Bacillati</taxon>
        <taxon>Bacillota</taxon>
        <taxon>Clostridia</taxon>
        <taxon>Eubacteriales</taxon>
        <taxon>Oscillospiraceae</taxon>
        <taxon>Ruminococcus</taxon>
    </lineage>
</organism>
<feature type="domain" description="4Fe-4S ferredoxin-type" evidence="8">
    <location>
        <begin position="348"/>
        <end position="379"/>
    </location>
</feature>
<dbReference type="PROSITE" id="PS00198">
    <property type="entry name" value="4FE4S_FER_1"/>
    <property type="match status" value="2"/>
</dbReference>
<gene>
    <name evidence="9" type="ORF">SAMN02910406_00244</name>
</gene>
<evidence type="ECO:0000256" key="1">
    <source>
        <dbReference type="ARBA" id="ARBA00022448"/>
    </source>
</evidence>
<dbReference type="SUPFAM" id="SSF46548">
    <property type="entry name" value="alpha-helical ferredoxin"/>
    <property type="match status" value="1"/>
</dbReference>
<evidence type="ECO:0000256" key="4">
    <source>
        <dbReference type="ARBA" id="ARBA00022737"/>
    </source>
</evidence>
<dbReference type="PANTHER" id="PTHR43034:SF2">
    <property type="entry name" value="ION-TRANSLOCATING OXIDOREDUCTASE COMPLEX SUBUNIT C"/>
    <property type="match status" value="1"/>
</dbReference>
<dbReference type="SUPFAM" id="SSF142019">
    <property type="entry name" value="Nqo1 FMN-binding domain-like"/>
    <property type="match status" value="1"/>
</dbReference>
<evidence type="ECO:0000313" key="10">
    <source>
        <dbReference type="Proteomes" id="UP000182192"/>
    </source>
</evidence>
<dbReference type="GO" id="GO:0051539">
    <property type="term" value="F:4 iron, 4 sulfur cluster binding"/>
    <property type="evidence" value="ECO:0007669"/>
    <property type="project" value="UniProtKB-KW"/>
</dbReference>
<keyword evidence="3" id="KW-0479">Metal-binding</keyword>
<evidence type="ECO:0000313" key="9">
    <source>
        <dbReference type="EMBL" id="SFB70042.1"/>
    </source>
</evidence>
<reference evidence="9 10" key="1">
    <citation type="submission" date="2016-10" db="EMBL/GenBank/DDBJ databases">
        <authorList>
            <person name="de Groot N.N."/>
        </authorList>
    </citation>
    <scope>NUCLEOTIDE SEQUENCE [LARGE SCALE GENOMIC DNA]</scope>
    <source>
        <strain evidence="9 10">AR67</strain>
    </source>
</reference>
<dbReference type="PANTHER" id="PTHR43034">
    <property type="entry name" value="ION-TRANSLOCATING OXIDOREDUCTASE COMPLEX SUBUNIT C"/>
    <property type="match status" value="1"/>
</dbReference>
<dbReference type="OrthoDB" id="9767754at2"/>
<evidence type="ECO:0000256" key="6">
    <source>
        <dbReference type="ARBA" id="ARBA00023004"/>
    </source>
</evidence>
<dbReference type="EMBL" id="FOKQ01000002">
    <property type="protein sequence ID" value="SFB70042.1"/>
    <property type="molecule type" value="Genomic_DNA"/>
</dbReference>
<evidence type="ECO:0000256" key="3">
    <source>
        <dbReference type="ARBA" id="ARBA00022723"/>
    </source>
</evidence>
<dbReference type="InterPro" id="IPR037225">
    <property type="entry name" value="Nuo51_FMN-bd_sf"/>
</dbReference>
<dbReference type="Pfam" id="PF01512">
    <property type="entry name" value="Complex1_51K"/>
    <property type="match status" value="1"/>
</dbReference>
<dbReference type="GO" id="GO:0016020">
    <property type="term" value="C:membrane"/>
    <property type="evidence" value="ECO:0007669"/>
    <property type="project" value="InterPro"/>
</dbReference>
<dbReference type="InterPro" id="IPR026902">
    <property type="entry name" value="RnfC_N"/>
</dbReference>
<evidence type="ECO:0000256" key="7">
    <source>
        <dbReference type="ARBA" id="ARBA00023014"/>
    </source>
</evidence>
<accession>A0A1I1D6N8</accession>
<dbReference type="AlphaFoldDB" id="A0A1I1D6N8"/>
<keyword evidence="7" id="KW-0411">Iron-sulfur</keyword>
<keyword evidence="4" id="KW-0677">Repeat</keyword>
<dbReference type="Pfam" id="PF13375">
    <property type="entry name" value="RnfC_N"/>
    <property type="match status" value="1"/>
</dbReference>
<keyword evidence="1" id="KW-0813">Transport</keyword>
<keyword evidence="5" id="KW-0249">Electron transport</keyword>
<keyword evidence="6" id="KW-0408">Iron</keyword>
<proteinExistence type="predicted"/>
<feature type="domain" description="4Fe-4S ferredoxin-type" evidence="8">
    <location>
        <begin position="389"/>
        <end position="420"/>
    </location>
</feature>
<dbReference type="GO" id="GO:0046872">
    <property type="term" value="F:metal ion binding"/>
    <property type="evidence" value="ECO:0007669"/>
    <property type="project" value="UniProtKB-KW"/>
</dbReference>
<dbReference type="Gene3D" id="3.30.70.20">
    <property type="match status" value="1"/>
</dbReference>
<protein>
    <submittedName>
        <fullName evidence="9">Electron transport complex protein RnfC</fullName>
    </submittedName>
</protein>
<sequence length="433" mass="46108">MKIRGIFLDREKNTDRSLTIALPTPERVMVPLPIGCKASVKAGQWVLRGNSICDGETPVHASVSGKVEEIRTIGSPDGSYEAVVIKADETQKDAAIRMPRAEDRESFIAAVKASGSPAGDKLEKAKDADVLIINGIESEQYLTAENRCMLDDGELITAGIALIERFMSISTSVAVTEKLNGIEKVYIAVASDCTEAFAAMEKVAAKAPNTTTVKLRGDHPGGSDLMLVNNVAGRTIKPTETAADKNVLVLLPSEVAFIASYFETGMPFVERRVTVDGDLVKTPCIMKAPIGTPLSALLAYADANTKPAEKLIIGGMMTGRSVTDLELPLGAEDSAVLIFMKPIEAGKGSLKVSDKATNCIKCGRCAQACPVKLMPMRIEKALKKKSKAALERLRPDLCVGCGSCTYVCPAKRELSEVVRQAAEGFGSKGGEQS</sequence>
<name>A0A1I1D6N8_RUMAL</name>
<dbReference type="Pfam" id="PF12838">
    <property type="entry name" value="Fer4_7"/>
    <property type="match status" value="1"/>
</dbReference>
<dbReference type="SUPFAM" id="SSF142984">
    <property type="entry name" value="Nqo1 middle domain-like"/>
    <property type="match status" value="1"/>
</dbReference>
<dbReference type="PROSITE" id="PS51379">
    <property type="entry name" value="4FE4S_FER_2"/>
    <property type="match status" value="2"/>
</dbReference>
<dbReference type="Proteomes" id="UP000182192">
    <property type="component" value="Unassembled WGS sequence"/>
</dbReference>
<evidence type="ECO:0000256" key="2">
    <source>
        <dbReference type="ARBA" id="ARBA00022485"/>
    </source>
</evidence>